<evidence type="ECO:0000256" key="1">
    <source>
        <dbReference type="ARBA" id="ARBA00006643"/>
    </source>
</evidence>
<feature type="compositionally biased region" description="Polar residues" evidence="5">
    <location>
        <begin position="1251"/>
        <end position="1261"/>
    </location>
</feature>
<dbReference type="CDD" id="cd19907">
    <property type="entry name" value="DSRM_AtDRB-like_rpt1"/>
    <property type="match status" value="1"/>
</dbReference>
<dbReference type="SMART" id="SM00358">
    <property type="entry name" value="DSRM"/>
    <property type="match status" value="5"/>
</dbReference>
<dbReference type="PANTHER" id="PTHR11207:SF1">
    <property type="entry name" value="DOUBLE-STRANDED RNA-BINDING PROTEIN 1"/>
    <property type="match status" value="1"/>
</dbReference>
<feature type="region of interest" description="Disordered" evidence="5">
    <location>
        <begin position="1103"/>
        <end position="1152"/>
    </location>
</feature>
<feature type="compositionally biased region" description="Polar residues" evidence="5">
    <location>
        <begin position="1119"/>
        <end position="1144"/>
    </location>
</feature>
<evidence type="ECO:0000256" key="2">
    <source>
        <dbReference type="ARBA" id="ARBA00022737"/>
    </source>
</evidence>
<feature type="region of interest" description="Disordered" evidence="5">
    <location>
        <begin position="887"/>
        <end position="912"/>
    </location>
</feature>
<feature type="region of interest" description="Disordered" evidence="5">
    <location>
        <begin position="281"/>
        <end position="300"/>
    </location>
</feature>
<evidence type="ECO:0000256" key="5">
    <source>
        <dbReference type="SAM" id="MobiDB-lite"/>
    </source>
</evidence>
<gene>
    <name evidence="7" type="ORF">LTRI10_LOCUS44331</name>
</gene>
<keyword evidence="2" id="KW-0677">Repeat</keyword>
<dbReference type="Gene3D" id="3.30.160.20">
    <property type="match status" value="5"/>
</dbReference>
<dbReference type="GO" id="GO:0003725">
    <property type="term" value="F:double-stranded RNA binding"/>
    <property type="evidence" value="ECO:0007669"/>
    <property type="project" value="InterPro"/>
</dbReference>
<protein>
    <recommendedName>
        <fullName evidence="6">DRBM domain-containing protein</fullName>
    </recommendedName>
</protein>
<feature type="region of interest" description="Disordered" evidence="5">
    <location>
        <begin position="755"/>
        <end position="797"/>
    </location>
</feature>
<feature type="region of interest" description="Disordered" evidence="5">
    <location>
        <begin position="1"/>
        <end position="25"/>
    </location>
</feature>
<dbReference type="Pfam" id="PF00035">
    <property type="entry name" value="dsrm"/>
    <property type="match status" value="5"/>
</dbReference>
<dbReference type="Proteomes" id="UP001497516">
    <property type="component" value="Chromosome 7"/>
</dbReference>
<feature type="region of interest" description="Disordered" evidence="5">
    <location>
        <begin position="485"/>
        <end position="506"/>
    </location>
</feature>
<dbReference type="GO" id="GO:0008270">
    <property type="term" value="F:zinc ion binding"/>
    <property type="evidence" value="ECO:0007669"/>
    <property type="project" value="InterPro"/>
</dbReference>
<evidence type="ECO:0000313" key="8">
    <source>
        <dbReference type="Proteomes" id="UP001497516"/>
    </source>
</evidence>
<feature type="compositionally biased region" description="Polar residues" evidence="5">
    <location>
        <begin position="218"/>
        <end position="227"/>
    </location>
</feature>
<keyword evidence="8" id="KW-1185">Reference proteome</keyword>
<dbReference type="GO" id="GO:0004525">
    <property type="term" value="F:ribonuclease III activity"/>
    <property type="evidence" value="ECO:0007669"/>
    <property type="project" value="TreeGrafter"/>
</dbReference>
<dbReference type="InterPro" id="IPR044450">
    <property type="entry name" value="AtDRB-like_DSRM_1"/>
</dbReference>
<dbReference type="GO" id="GO:0005634">
    <property type="term" value="C:nucleus"/>
    <property type="evidence" value="ECO:0007669"/>
    <property type="project" value="TreeGrafter"/>
</dbReference>
<name>A0AAV2G1Q6_9ROSI</name>
<dbReference type="AlphaFoldDB" id="A0AAV2G1Q6"/>
<keyword evidence="3 4" id="KW-0694">RNA-binding</keyword>
<dbReference type="GO" id="GO:0006396">
    <property type="term" value="P:RNA processing"/>
    <property type="evidence" value="ECO:0007669"/>
    <property type="project" value="TreeGrafter"/>
</dbReference>
<dbReference type="PANTHER" id="PTHR11207">
    <property type="entry name" value="RIBONUCLEASE III"/>
    <property type="match status" value="1"/>
</dbReference>
<dbReference type="InterPro" id="IPR014720">
    <property type="entry name" value="dsRBD_dom"/>
</dbReference>
<reference evidence="7 8" key="1">
    <citation type="submission" date="2024-04" db="EMBL/GenBank/DDBJ databases">
        <authorList>
            <person name="Fracassetti M."/>
        </authorList>
    </citation>
    <scope>NUCLEOTIDE SEQUENCE [LARGE SCALE GENOMIC DNA]</scope>
</reference>
<sequence length="1261" mass="134764">MSDEDPAGGPPLPPPLQQDSAEDRVLTEDVISSCKTFKNQLMEFIQKERIPSPVYETTKEGPSHKPIFHSTVIVNEVRYSSLLGFGSRKAAEQSAARTALLELAKSGQGDCSISQPVHDTGLCKTLIQEYAQKMSLGNPLYEHQKHPGNVFQCSVVIGSRRYLGEVAPSKKVAEKKAARVAWLAIKEGPAEVSNHSAEKSLVTVSLSRKRVLEAPSIPNETTNTSPQAKKARSRKKHHGKKKKKPESQLPESGPSEHTSSDCHFEDGDPGAALEQMNVSISTHGLQPPSSSQLDSAGDRARTQDGILSCKNFKSQLQEYAQKMSLADPLYQLEDHRRHGYQYSVVIGWRRYLGEVATSIEEAEIKAARTAWHAIKKGHTVVPDRSTEKSLPAASLSRKKDEDCSLITAESKVHVFQAKDTSKERNSGIRKMLAKLKEGVEKDANCSWITAQGKVHAFDSKDTSHERNSDIQKMLAKLKEDVEAAGYVSDTSPAPDVSEDKEERSAEAWQHSEKISLAFGLISIPPGLPISILNNLSICGDCHNTFKNVRRTTFRPAPGVVVAAGVSSCYIFKSRLQEYAQKAGFPTPVYETTKEGLPHEPFFKSTVIVNEVRYDSLLGFINRKAAEHSAAEVALLELTKSGQVNCRISQPVHETGLCKNLLQEYALKMGYANPLYQHEKLETRKHQCGYQCSVMIGGTKYIGAVATSKKEAEIKAARIAWFAIKESSIELSERSTENAMLTVIPSRKRVLEAPSVPMETTTTAPKAKKARFNKKMPSKRWHGKKKPTSQVPESGPSGPISNACHSADGQPGAQCQHMAVGGQAQCQYPRGMEGALGESINSNPTLDNKNLMLQQMGGHGANIQEGRISGKSSNTGWLTLCCGNSGEDSKGDPSVATGAPGDSAPSAVGSSTPALVGDKGCQTASVNHTCGQDFAGVFGNSMGDTTMANGEVTEDGRLSVVGTQAADVGSHGANIHHPNGEDSIEILQESKGDTTMASGVTEGAKFSSVVTQAADVGGHGANIHHTNGEDSTDILQEPKGDTTIGSEDAKLSAVESQAADVGGGRANIHLTNGEDSTKTFQESKGDTALACGATEDYLFSAAGTQAPDVGGQEGNHETNIHPSSGLHSTGTIQDSEGDTSMTNGATEDATPSAATEDIVLSAAETQAPVGSQEGSHGTNIHHTNALDSTGMIDTFDGDTSMASGAPEDDTPPDVARDEGYQTANVHESNCGDSTRAIERPKEDETIAEGSHGVSQFAKQLNS</sequence>
<dbReference type="PROSITE" id="PS50137">
    <property type="entry name" value="DS_RBD"/>
    <property type="match status" value="3"/>
</dbReference>
<organism evidence="7 8">
    <name type="scientific">Linum trigynum</name>
    <dbReference type="NCBI Taxonomy" id="586398"/>
    <lineage>
        <taxon>Eukaryota</taxon>
        <taxon>Viridiplantae</taxon>
        <taxon>Streptophyta</taxon>
        <taxon>Embryophyta</taxon>
        <taxon>Tracheophyta</taxon>
        <taxon>Spermatophyta</taxon>
        <taxon>Magnoliopsida</taxon>
        <taxon>eudicotyledons</taxon>
        <taxon>Gunneridae</taxon>
        <taxon>Pentapetalae</taxon>
        <taxon>rosids</taxon>
        <taxon>fabids</taxon>
        <taxon>Malpighiales</taxon>
        <taxon>Linaceae</taxon>
        <taxon>Linum</taxon>
    </lineage>
</organism>
<feature type="region of interest" description="Disordered" evidence="5">
    <location>
        <begin position="213"/>
        <end position="270"/>
    </location>
</feature>
<dbReference type="CDD" id="cd10845">
    <property type="entry name" value="DSRM_RNAse_III_family"/>
    <property type="match status" value="1"/>
</dbReference>
<feature type="compositionally biased region" description="Polar residues" evidence="5">
    <location>
        <begin position="1220"/>
        <end position="1231"/>
    </location>
</feature>
<accession>A0AAV2G1Q6</accession>
<proteinExistence type="inferred from homology"/>
<feature type="compositionally biased region" description="Basic and acidic residues" evidence="5">
    <location>
        <begin position="1234"/>
        <end position="1243"/>
    </location>
</feature>
<evidence type="ECO:0000256" key="3">
    <source>
        <dbReference type="ARBA" id="ARBA00022884"/>
    </source>
</evidence>
<dbReference type="SUPFAM" id="SSF54768">
    <property type="entry name" value="dsRNA-binding domain-like"/>
    <property type="match status" value="5"/>
</dbReference>
<evidence type="ECO:0000313" key="7">
    <source>
        <dbReference type="EMBL" id="CAL1404476.1"/>
    </source>
</evidence>
<feature type="domain" description="DRBM" evidence="6">
    <location>
        <begin position="570"/>
        <end position="639"/>
    </location>
</feature>
<feature type="compositionally biased region" description="Basic residues" evidence="5">
    <location>
        <begin position="229"/>
        <end position="244"/>
    </location>
</feature>
<feature type="compositionally biased region" description="Basic residues" evidence="5">
    <location>
        <begin position="765"/>
        <end position="786"/>
    </location>
</feature>
<feature type="domain" description="DRBM" evidence="6">
    <location>
        <begin position="36"/>
        <end position="105"/>
    </location>
</feature>
<feature type="compositionally biased region" description="Polar residues" evidence="5">
    <location>
        <begin position="281"/>
        <end position="294"/>
    </location>
</feature>
<dbReference type="EMBL" id="OZ034820">
    <property type="protein sequence ID" value="CAL1404476.1"/>
    <property type="molecule type" value="Genomic_DNA"/>
</dbReference>
<evidence type="ECO:0000259" key="6">
    <source>
        <dbReference type="PROSITE" id="PS50137"/>
    </source>
</evidence>
<feature type="region of interest" description="Disordered" evidence="5">
    <location>
        <begin position="1195"/>
        <end position="1261"/>
    </location>
</feature>
<dbReference type="Pfam" id="PF14432">
    <property type="entry name" value="DYW_deaminase"/>
    <property type="match status" value="1"/>
</dbReference>
<dbReference type="GO" id="GO:0010468">
    <property type="term" value="P:regulation of gene expression"/>
    <property type="evidence" value="ECO:0007669"/>
    <property type="project" value="TreeGrafter"/>
</dbReference>
<dbReference type="InterPro" id="IPR032867">
    <property type="entry name" value="DYW_dom"/>
</dbReference>
<feature type="domain" description="DRBM" evidence="6">
    <location>
        <begin position="656"/>
        <end position="725"/>
    </location>
</feature>
<evidence type="ECO:0000256" key="4">
    <source>
        <dbReference type="PROSITE-ProRule" id="PRU00266"/>
    </source>
</evidence>
<comment type="similarity">
    <text evidence="1">Belongs to the PPR family. PCMP-H subfamily.</text>
</comment>